<dbReference type="InterPro" id="IPR056438">
    <property type="entry name" value="Znf-C2H2_CTCF"/>
</dbReference>
<feature type="compositionally biased region" description="Low complexity" evidence="12">
    <location>
        <begin position="758"/>
        <end position="777"/>
    </location>
</feature>
<dbReference type="PANTHER" id="PTHR45993:SF6">
    <property type="entry name" value="C2H2-TYPE DOMAIN-CONTAINING PROTEIN"/>
    <property type="match status" value="1"/>
</dbReference>
<keyword evidence="15" id="KW-1185">Reference proteome</keyword>
<dbReference type="Pfam" id="PF00096">
    <property type="entry name" value="zf-C2H2"/>
    <property type="match status" value="1"/>
</dbReference>
<protein>
    <recommendedName>
        <fullName evidence="13">C2H2-type domain-containing protein</fullName>
    </recommendedName>
</protein>
<proteinExistence type="predicted"/>
<accession>A0ABD3VDI0</accession>
<reference evidence="14 15" key="1">
    <citation type="submission" date="2024-11" db="EMBL/GenBank/DDBJ databases">
        <title>Chromosome-level genome assembly of the freshwater bivalve Anodonta woodiana.</title>
        <authorList>
            <person name="Chen X."/>
        </authorList>
    </citation>
    <scope>NUCLEOTIDE SEQUENCE [LARGE SCALE GENOMIC DNA]</scope>
    <source>
        <strain evidence="14">MN2024</strain>
        <tissue evidence="14">Gills</tissue>
    </source>
</reference>
<sequence>MLACINNTYSHSDFNPTTDTDEMKLDEMETDYLTCGRCLQEFPLQNITIFIHHKKLDCNDNGFKSQVLQHGIKSFIDRALQCSSCPKGFMTARGLLKHAQITHNIRIFVDTSSSSPQTQQTLGENYFFPVQTERLNNFDESAYNTDIPNSEAVQVISGDVETPCRMNAVISDCLQPDVSKKVRENNTVNQTEIGSLIDGYKHKADHDPNLALFVRKTGINDSHLVSDERDQNILAVGSTHQVQYENNFHQNSVIPAINRSSGHDFSRGEILLSQQNCELDFKRSGIKQENSNTNTLVGASETVKNDKSGKTVLKGQIIQKQREKSFEEPECESTLTLEKSKTDCIEEVENREGTSQPFADKVHSLTVERTKALPRGCCNNQTCGVTVIPGTHECLKKCCNAVVPKKRKRHFETKHMSFSSHKFSRRRSVCEGEPFEPSEDDSNNADEGHTIYIDVKPEEMQCPMSSTAVTTETSSSSSVPFMSSASNCTGQNFDTKKTGNKQRKSRSVFLKPGAVISIPFTYAFPPVTSSVPPSIPQSLTRVRSIPPRLSVPVQKATMSSKTVHQGETVSETAENPNRMLILGPSTAKGDSVRVVSPRNPTITLSYTATSSSMGSESAENEASDTSHIPMLSEGQQMGRRRKYPTSRPFKCDMCTLAFNQRIHLKKHMSKHTGIKPFKCQQCDYSTVERSHLKVHFRIHTGEKPFKCTHCEYATAQNSTLKIHQKRHHGSQLLQCECCQKTFTRQDSFKSHQIEHKSSSSAGGQEEQEDQGQGQKDN</sequence>
<dbReference type="InterPro" id="IPR057448">
    <property type="entry name" value="BCL-11A_Znf_CCHC"/>
</dbReference>
<name>A0ABD3VDI0_SINWO</name>
<evidence type="ECO:0000256" key="8">
    <source>
        <dbReference type="ARBA" id="ARBA00023015"/>
    </source>
</evidence>
<dbReference type="FunFam" id="3.30.160.60:FF:000624">
    <property type="entry name" value="zinc finger protein 697"/>
    <property type="match status" value="1"/>
</dbReference>
<evidence type="ECO:0000256" key="7">
    <source>
        <dbReference type="ARBA" id="ARBA00022843"/>
    </source>
</evidence>
<dbReference type="SUPFAM" id="SSF57667">
    <property type="entry name" value="beta-beta-alpha zinc fingers"/>
    <property type="match status" value="2"/>
</dbReference>
<feature type="region of interest" description="Disordered" evidence="12">
    <location>
        <begin position="749"/>
        <end position="777"/>
    </location>
</feature>
<dbReference type="AlphaFoldDB" id="A0ABD3VDI0"/>
<dbReference type="Gene3D" id="3.30.160.60">
    <property type="entry name" value="Classic Zinc Finger"/>
    <property type="match status" value="3"/>
</dbReference>
<keyword evidence="6" id="KW-0862">Zinc</keyword>
<keyword evidence="8" id="KW-0805">Transcription regulation</keyword>
<dbReference type="SMART" id="SM00355">
    <property type="entry name" value="ZnF_C2H2"/>
    <property type="match status" value="5"/>
</dbReference>
<dbReference type="InterPro" id="IPR013087">
    <property type="entry name" value="Znf_C2H2_type"/>
</dbReference>
<evidence type="ECO:0000256" key="10">
    <source>
        <dbReference type="ARBA" id="ARBA00023242"/>
    </source>
</evidence>
<keyword evidence="4" id="KW-0677">Repeat</keyword>
<comment type="caution">
    <text evidence="14">The sequence shown here is derived from an EMBL/GenBank/DDBJ whole genome shotgun (WGS) entry which is preliminary data.</text>
</comment>
<dbReference type="FunFam" id="3.30.160.60:FF:000145">
    <property type="entry name" value="Zinc finger protein 574"/>
    <property type="match status" value="1"/>
</dbReference>
<evidence type="ECO:0000256" key="5">
    <source>
        <dbReference type="ARBA" id="ARBA00022771"/>
    </source>
</evidence>
<keyword evidence="9" id="KW-0804">Transcription</keyword>
<evidence type="ECO:0000313" key="15">
    <source>
        <dbReference type="Proteomes" id="UP001634394"/>
    </source>
</evidence>
<dbReference type="GO" id="GO:0010468">
    <property type="term" value="P:regulation of gene expression"/>
    <property type="evidence" value="ECO:0007669"/>
    <property type="project" value="UniProtKB-ARBA"/>
</dbReference>
<feature type="domain" description="C2H2-type" evidence="13">
    <location>
        <begin position="649"/>
        <end position="676"/>
    </location>
</feature>
<evidence type="ECO:0000256" key="4">
    <source>
        <dbReference type="ARBA" id="ARBA00022737"/>
    </source>
</evidence>
<organism evidence="14 15">
    <name type="scientific">Sinanodonta woodiana</name>
    <name type="common">Chinese pond mussel</name>
    <name type="synonym">Anodonta woodiana</name>
    <dbReference type="NCBI Taxonomy" id="1069815"/>
    <lineage>
        <taxon>Eukaryota</taxon>
        <taxon>Metazoa</taxon>
        <taxon>Spiralia</taxon>
        <taxon>Lophotrochozoa</taxon>
        <taxon>Mollusca</taxon>
        <taxon>Bivalvia</taxon>
        <taxon>Autobranchia</taxon>
        <taxon>Heteroconchia</taxon>
        <taxon>Palaeoheterodonta</taxon>
        <taxon>Unionida</taxon>
        <taxon>Unionoidea</taxon>
        <taxon>Unionidae</taxon>
        <taxon>Unioninae</taxon>
        <taxon>Sinanodonta</taxon>
    </lineage>
</organism>
<dbReference type="FunFam" id="3.30.160.60:FF:001629">
    <property type="entry name" value="Uncharacterized protein"/>
    <property type="match status" value="1"/>
</dbReference>
<keyword evidence="7" id="KW-0832">Ubl conjugation</keyword>
<feature type="domain" description="C2H2-type" evidence="13">
    <location>
        <begin position="705"/>
        <end position="732"/>
    </location>
</feature>
<dbReference type="PANTHER" id="PTHR45993">
    <property type="entry name" value="B-CELL LYMPHOMA/LEUKEMIA 11"/>
    <property type="match status" value="1"/>
</dbReference>
<gene>
    <name evidence="14" type="ORF">ACJMK2_009854</name>
</gene>
<evidence type="ECO:0000256" key="9">
    <source>
        <dbReference type="ARBA" id="ARBA00023163"/>
    </source>
</evidence>
<evidence type="ECO:0000259" key="13">
    <source>
        <dbReference type="PROSITE" id="PS50157"/>
    </source>
</evidence>
<dbReference type="PROSITE" id="PS50157">
    <property type="entry name" value="ZINC_FINGER_C2H2_2"/>
    <property type="match status" value="5"/>
</dbReference>
<keyword evidence="10" id="KW-0539">Nucleus</keyword>
<dbReference type="PROSITE" id="PS00028">
    <property type="entry name" value="ZINC_FINGER_C2H2_1"/>
    <property type="match status" value="3"/>
</dbReference>
<dbReference type="InterPro" id="IPR036236">
    <property type="entry name" value="Znf_C2H2_sf"/>
</dbReference>
<keyword evidence="5 11" id="KW-0863">Zinc-finger</keyword>
<dbReference type="GO" id="GO:0008270">
    <property type="term" value="F:zinc ion binding"/>
    <property type="evidence" value="ECO:0007669"/>
    <property type="project" value="UniProtKB-KW"/>
</dbReference>
<feature type="domain" description="C2H2-type" evidence="13">
    <location>
        <begin position="80"/>
        <end position="103"/>
    </location>
</feature>
<dbReference type="InterPro" id="IPR051497">
    <property type="entry name" value="Dev/Hematopoietic_TF"/>
</dbReference>
<dbReference type="GO" id="GO:0005634">
    <property type="term" value="C:nucleus"/>
    <property type="evidence" value="ECO:0007669"/>
    <property type="project" value="UniProtKB-SubCell"/>
</dbReference>
<evidence type="ECO:0000256" key="2">
    <source>
        <dbReference type="ARBA" id="ARBA00022499"/>
    </source>
</evidence>
<keyword evidence="2" id="KW-1017">Isopeptide bond</keyword>
<evidence type="ECO:0000313" key="14">
    <source>
        <dbReference type="EMBL" id="KAL3859640.1"/>
    </source>
</evidence>
<evidence type="ECO:0000256" key="6">
    <source>
        <dbReference type="ARBA" id="ARBA00022833"/>
    </source>
</evidence>
<comment type="subcellular location">
    <subcellularLocation>
        <location evidence="1">Nucleus</location>
    </subcellularLocation>
</comment>
<feature type="domain" description="C2H2-type" evidence="13">
    <location>
        <begin position="733"/>
        <end position="760"/>
    </location>
</feature>
<dbReference type="Proteomes" id="UP001634394">
    <property type="component" value="Unassembled WGS sequence"/>
</dbReference>
<dbReference type="Pfam" id="PF25491">
    <property type="entry name" value="CCHC_BCL-11A"/>
    <property type="match status" value="1"/>
</dbReference>
<evidence type="ECO:0000256" key="11">
    <source>
        <dbReference type="PROSITE-ProRule" id="PRU00042"/>
    </source>
</evidence>
<evidence type="ECO:0000256" key="1">
    <source>
        <dbReference type="ARBA" id="ARBA00004123"/>
    </source>
</evidence>
<keyword evidence="3" id="KW-0479">Metal-binding</keyword>
<feature type="domain" description="C2H2-type" evidence="13">
    <location>
        <begin position="677"/>
        <end position="704"/>
    </location>
</feature>
<evidence type="ECO:0000256" key="3">
    <source>
        <dbReference type="ARBA" id="ARBA00022723"/>
    </source>
</evidence>
<evidence type="ECO:0000256" key="12">
    <source>
        <dbReference type="SAM" id="MobiDB-lite"/>
    </source>
</evidence>
<dbReference type="Pfam" id="PF23611">
    <property type="entry name" value="zf-C2H2_16"/>
    <property type="match status" value="1"/>
</dbReference>
<dbReference type="EMBL" id="JBJQND010000012">
    <property type="protein sequence ID" value="KAL3859640.1"/>
    <property type="molecule type" value="Genomic_DNA"/>
</dbReference>